<keyword evidence="4 5" id="KW-0472">Membrane</keyword>
<name>B5VVY2_LIMMA</name>
<feature type="transmembrane region" description="Helical" evidence="5">
    <location>
        <begin position="104"/>
        <end position="124"/>
    </location>
</feature>
<feature type="transmembrane region" description="Helical" evidence="5">
    <location>
        <begin position="54"/>
        <end position="73"/>
    </location>
</feature>
<reference evidence="7 8" key="1">
    <citation type="journal article" date="2011" name="Appl. Environ. Microbiol.">
        <title>Contribution of a Sodium Ion Gradient to Energy Conservation during Fermentation in the Cyanobacterium Arthrospira (Spirulina) maxima CS-328.</title>
        <authorList>
            <person name="Carrieri D."/>
            <person name="Ananyev G."/>
            <person name="Lenz O."/>
            <person name="Bryant D.A."/>
            <person name="Dismukes G.C."/>
        </authorList>
    </citation>
    <scope>NUCLEOTIDE SEQUENCE [LARGE SCALE GENOMIC DNA]</scope>
    <source>
        <strain evidence="7 8">CS-328</strain>
    </source>
</reference>
<feature type="transmembrane region" description="Helical" evidence="5">
    <location>
        <begin position="79"/>
        <end position="97"/>
    </location>
</feature>
<dbReference type="NCBIfam" id="TIGR00947">
    <property type="entry name" value="2A73"/>
    <property type="match status" value="1"/>
</dbReference>
<dbReference type="GO" id="GO:0016020">
    <property type="term" value="C:membrane"/>
    <property type="evidence" value="ECO:0007669"/>
    <property type="project" value="UniProtKB-SubCell"/>
</dbReference>
<evidence type="ECO:0000256" key="2">
    <source>
        <dbReference type="ARBA" id="ARBA00022692"/>
    </source>
</evidence>
<proteinExistence type="predicted"/>
<evidence type="ECO:0000313" key="7">
    <source>
        <dbReference type="EMBL" id="EDZ96750.1"/>
    </source>
</evidence>
<keyword evidence="8" id="KW-1185">Reference proteome</keyword>
<evidence type="ECO:0000256" key="3">
    <source>
        <dbReference type="ARBA" id="ARBA00022989"/>
    </source>
</evidence>
<keyword evidence="2 5" id="KW-0812">Transmembrane</keyword>
<evidence type="ECO:0000256" key="4">
    <source>
        <dbReference type="ARBA" id="ARBA00023136"/>
    </source>
</evidence>
<sequence>MTEANLSNFTIMTSVASIWQSITLRNLRLYQWRGGSLLYRISGSLRSWRQGSWFMEWGELIGALLVAAVFGLAPFVNTALIGVLLIACGGFWVLLTLSDEPSQVAFTPIHLLVLLYWGIATIATSLSPVKQAAFNGWVRLTLYLVLFFLMARVFRSPRLRSLFIGFYLHITLIVGVYGMRQWFFGTKALATWVDPTSAQANITRIYSYLGNPNLLAGYLIPAVGLSLGAILVWRGVMPKLLAITMAVVNSVCLVLTFSRGGWLGFVALLFTFAVLLLYWISQYFPPFWQKWAVPIGVGGLAALLVLAIVIVPPVRDRVATIFAGRGDSSNNFRINVWAAVIEMIRDRPILGIGPGNNAFNQVYPLYMRPRYSALSAYSVILEVIVETGFVGLTAFLWLLTVTFNQGWLQLKRLREWEDPNGFWLIAAIATLAGMLAHGLFDTVLYRPQVNTLWWLMVALIASYYLPNSQGVNSDSSSN</sequence>
<comment type="caution">
    <text evidence="7">The sequence shown here is derived from an EMBL/GenBank/DDBJ whole genome shotgun (WGS) entry which is preliminary data.</text>
</comment>
<dbReference type="Pfam" id="PF04932">
    <property type="entry name" value="Wzy_C"/>
    <property type="match status" value="1"/>
</dbReference>
<dbReference type="InterPro" id="IPR007016">
    <property type="entry name" value="O-antigen_ligase-rel_domated"/>
</dbReference>
<evidence type="ECO:0000259" key="6">
    <source>
        <dbReference type="Pfam" id="PF04932"/>
    </source>
</evidence>
<gene>
    <name evidence="7" type="ORF">AmaxDRAFT_0674</name>
</gene>
<evidence type="ECO:0000256" key="5">
    <source>
        <dbReference type="SAM" id="Phobius"/>
    </source>
</evidence>
<comment type="subcellular location">
    <subcellularLocation>
        <location evidence="1">Membrane</location>
        <topology evidence="1">Multi-pass membrane protein</topology>
    </subcellularLocation>
</comment>
<feature type="transmembrane region" description="Helical" evidence="5">
    <location>
        <begin position="136"/>
        <end position="154"/>
    </location>
</feature>
<keyword evidence="3 5" id="KW-1133">Transmembrane helix</keyword>
<dbReference type="InterPro" id="IPR006007">
    <property type="entry name" value="Inorganic_carbon_transpt"/>
</dbReference>
<feature type="transmembrane region" description="Helical" evidence="5">
    <location>
        <begin position="451"/>
        <end position="466"/>
    </location>
</feature>
<protein>
    <submittedName>
        <fullName evidence="7">O-antigen polymerase</fullName>
    </submittedName>
</protein>
<feature type="transmembrane region" description="Helical" evidence="5">
    <location>
        <begin position="374"/>
        <end position="399"/>
    </location>
</feature>
<feature type="transmembrane region" description="Helical" evidence="5">
    <location>
        <begin position="263"/>
        <end position="280"/>
    </location>
</feature>
<dbReference type="PANTHER" id="PTHR37422:SF22">
    <property type="entry name" value="SLR1515 PROTEIN"/>
    <property type="match status" value="1"/>
</dbReference>
<dbReference type="InterPro" id="IPR051533">
    <property type="entry name" value="WaaL-like"/>
</dbReference>
<feature type="transmembrane region" description="Helical" evidence="5">
    <location>
        <begin position="420"/>
        <end position="439"/>
    </location>
</feature>
<dbReference type="AlphaFoldDB" id="B5VVY2"/>
<organism evidence="7 8">
    <name type="scientific">Limnospira maxima CS-328</name>
    <dbReference type="NCBI Taxonomy" id="513049"/>
    <lineage>
        <taxon>Bacteria</taxon>
        <taxon>Bacillati</taxon>
        <taxon>Cyanobacteriota</taxon>
        <taxon>Cyanophyceae</taxon>
        <taxon>Oscillatoriophycideae</taxon>
        <taxon>Oscillatoriales</taxon>
        <taxon>Sirenicapillariaceae</taxon>
        <taxon>Limnospira</taxon>
    </lineage>
</organism>
<dbReference type="Proteomes" id="UP000004061">
    <property type="component" value="Unassembled WGS sequence"/>
</dbReference>
<accession>B5VVY2</accession>
<evidence type="ECO:0000313" key="8">
    <source>
        <dbReference type="Proteomes" id="UP000004061"/>
    </source>
</evidence>
<feature type="transmembrane region" description="Helical" evidence="5">
    <location>
        <begin position="215"/>
        <end position="233"/>
    </location>
</feature>
<feature type="transmembrane region" description="Helical" evidence="5">
    <location>
        <begin position="292"/>
        <end position="311"/>
    </location>
</feature>
<evidence type="ECO:0000256" key="1">
    <source>
        <dbReference type="ARBA" id="ARBA00004141"/>
    </source>
</evidence>
<dbReference type="PANTHER" id="PTHR37422">
    <property type="entry name" value="TEICHURONIC ACID BIOSYNTHESIS PROTEIN TUAE"/>
    <property type="match status" value="1"/>
</dbReference>
<feature type="domain" description="O-antigen ligase-related" evidence="6">
    <location>
        <begin position="246"/>
        <end position="396"/>
    </location>
</feature>
<feature type="transmembrane region" description="Helical" evidence="5">
    <location>
        <begin position="161"/>
        <end position="179"/>
    </location>
</feature>
<dbReference type="EMBL" id="ABYK01000003">
    <property type="protein sequence ID" value="EDZ96750.1"/>
    <property type="molecule type" value="Genomic_DNA"/>
</dbReference>